<accession>A0A7R8UJJ6</accession>
<dbReference type="OrthoDB" id="6132759at2759"/>
<dbReference type="EMBL" id="LR899010">
    <property type="protein sequence ID" value="CAD7081833.1"/>
    <property type="molecule type" value="Genomic_DNA"/>
</dbReference>
<evidence type="ECO:0000256" key="2">
    <source>
        <dbReference type="ARBA" id="ARBA00022448"/>
    </source>
</evidence>
<sequence length="225" mass="24358">MFEAVDKSKYGIFSFLLVFVVERLGGVLQATLTLNGLVGGVTLGLFILGIAFKKANAKGAFYGGITALVLVVYIGVMAQISNVEPKPLPLSTAECNCVSNITTIIPNMEEGGNSLQGVLLQENGISSIFRLSYMWYSMIGTVLTIILGLLISVISDIVTKRRVLEITKKRNEAENSQPVNGITIVVGQQRRQLPELGKSQHPMETLEKPSPCGVDNMALKVDDEK</sequence>
<dbReference type="GO" id="GO:0015293">
    <property type="term" value="F:symporter activity"/>
    <property type="evidence" value="ECO:0007669"/>
    <property type="project" value="TreeGrafter"/>
</dbReference>
<name>A0A7R8UJJ6_HERIL</name>
<reference evidence="9 10" key="1">
    <citation type="submission" date="2020-11" db="EMBL/GenBank/DDBJ databases">
        <authorList>
            <person name="Wallbank WR R."/>
            <person name="Pardo Diaz C."/>
            <person name="Kozak K."/>
            <person name="Martin S."/>
            <person name="Jiggins C."/>
            <person name="Moest M."/>
            <person name="Warren A I."/>
            <person name="Generalovic N T."/>
            <person name="Byers J.R.P. K."/>
            <person name="Montejo-Kovacevich G."/>
            <person name="Yen C E."/>
        </authorList>
    </citation>
    <scope>NUCLEOTIDE SEQUENCE [LARGE SCALE GENOMIC DNA]</scope>
</reference>
<dbReference type="AlphaFoldDB" id="A0A7R8UJJ6"/>
<keyword evidence="10" id="KW-1185">Reference proteome</keyword>
<proteinExistence type="predicted"/>
<feature type="region of interest" description="Disordered" evidence="7">
    <location>
        <begin position="195"/>
        <end position="225"/>
    </location>
</feature>
<dbReference type="InterPro" id="IPR038377">
    <property type="entry name" value="Na/Glc_symporter_sf"/>
</dbReference>
<evidence type="ECO:0000256" key="3">
    <source>
        <dbReference type="ARBA" id="ARBA00022475"/>
    </source>
</evidence>
<dbReference type="PANTHER" id="PTHR42985:SF39">
    <property type="entry name" value="GH10366P"/>
    <property type="match status" value="1"/>
</dbReference>
<keyword evidence="8" id="KW-1133">Transmembrane helix</keyword>
<keyword evidence="8" id="KW-0472">Membrane</keyword>
<evidence type="ECO:0000313" key="10">
    <source>
        <dbReference type="Proteomes" id="UP000594454"/>
    </source>
</evidence>
<evidence type="ECO:0000256" key="7">
    <source>
        <dbReference type="SAM" id="MobiDB-lite"/>
    </source>
</evidence>
<keyword evidence="8" id="KW-0812">Transmembrane</keyword>
<gene>
    <name evidence="9" type="ORF">HERILL_LOCUS4921</name>
</gene>
<protein>
    <submittedName>
        <fullName evidence="9">Uncharacterized protein</fullName>
    </submittedName>
</protein>
<evidence type="ECO:0000256" key="8">
    <source>
        <dbReference type="SAM" id="Phobius"/>
    </source>
</evidence>
<comment type="subcellular location">
    <subcellularLocation>
        <location evidence="1">Cell membrane</location>
        <topology evidence="1">Multi-pass membrane protein</topology>
    </subcellularLocation>
</comment>
<evidence type="ECO:0000256" key="5">
    <source>
        <dbReference type="ARBA" id="ARBA00023065"/>
    </source>
</evidence>
<dbReference type="InterPro" id="IPR051163">
    <property type="entry name" value="Sodium:Solute_Symporter_SSF"/>
</dbReference>
<evidence type="ECO:0000256" key="6">
    <source>
        <dbReference type="ARBA" id="ARBA00023201"/>
    </source>
</evidence>
<evidence type="ECO:0000313" key="9">
    <source>
        <dbReference type="EMBL" id="CAD7081833.1"/>
    </source>
</evidence>
<keyword evidence="5" id="KW-0406">Ion transport</keyword>
<keyword evidence="3" id="KW-1003">Cell membrane</keyword>
<feature type="transmembrane region" description="Helical" evidence="8">
    <location>
        <begin position="59"/>
        <end position="80"/>
    </location>
</feature>
<organism evidence="9 10">
    <name type="scientific">Hermetia illucens</name>
    <name type="common">Black soldier fly</name>
    <dbReference type="NCBI Taxonomy" id="343691"/>
    <lineage>
        <taxon>Eukaryota</taxon>
        <taxon>Metazoa</taxon>
        <taxon>Ecdysozoa</taxon>
        <taxon>Arthropoda</taxon>
        <taxon>Hexapoda</taxon>
        <taxon>Insecta</taxon>
        <taxon>Pterygota</taxon>
        <taxon>Neoptera</taxon>
        <taxon>Endopterygota</taxon>
        <taxon>Diptera</taxon>
        <taxon>Brachycera</taxon>
        <taxon>Stratiomyomorpha</taxon>
        <taxon>Stratiomyidae</taxon>
        <taxon>Hermetiinae</taxon>
        <taxon>Hermetia</taxon>
    </lineage>
</organism>
<keyword evidence="6" id="KW-0739">Sodium transport</keyword>
<feature type="transmembrane region" description="Helical" evidence="8">
    <location>
        <begin position="133"/>
        <end position="154"/>
    </location>
</feature>
<evidence type="ECO:0000256" key="1">
    <source>
        <dbReference type="ARBA" id="ARBA00004651"/>
    </source>
</evidence>
<dbReference type="PANTHER" id="PTHR42985">
    <property type="entry name" value="SODIUM-COUPLED MONOCARBOXYLATE TRANSPORTER"/>
    <property type="match status" value="1"/>
</dbReference>
<keyword evidence="4" id="KW-0915">Sodium</keyword>
<dbReference type="Proteomes" id="UP000594454">
    <property type="component" value="Chromosome 2"/>
</dbReference>
<evidence type="ECO:0000256" key="4">
    <source>
        <dbReference type="ARBA" id="ARBA00023053"/>
    </source>
</evidence>
<dbReference type="GO" id="GO:0006814">
    <property type="term" value="P:sodium ion transport"/>
    <property type="evidence" value="ECO:0007669"/>
    <property type="project" value="UniProtKB-KW"/>
</dbReference>
<feature type="transmembrane region" description="Helical" evidence="8">
    <location>
        <begin position="34"/>
        <end position="52"/>
    </location>
</feature>
<dbReference type="Gene3D" id="1.20.1730.10">
    <property type="entry name" value="Sodium/glucose cotransporter"/>
    <property type="match status" value="1"/>
</dbReference>
<dbReference type="GO" id="GO:0005886">
    <property type="term" value="C:plasma membrane"/>
    <property type="evidence" value="ECO:0007669"/>
    <property type="project" value="UniProtKB-SubCell"/>
</dbReference>
<keyword evidence="2" id="KW-0813">Transport</keyword>